<gene>
    <name evidence="1" type="ORF">JZ786_21535</name>
</gene>
<proteinExistence type="predicted"/>
<dbReference type="RefSeq" id="WP_206656328.1">
    <property type="nucleotide sequence ID" value="NZ_CP071182.1"/>
</dbReference>
<dbReference type="KEGG" id="afx:JZ786_21535"/>
<protein>
    <submittedName>
        <fullName evidence="1">Uncharacterized protein</fullName>
    </submittedName>
</protein>
<name>A0A9X7Z634_9BACL</name>
<keyword evidence="2" id="KW-1185">Reference proteome</keyword>
<sequence>MVRLRGRTQAYSPRQLLKALRRKTSVKSSAIMSLAVVVGNRTVGGGFWTLTLSLWRISPIPRIAS</sequence>
<organism evidence="1 2">
    <name type="scientific">Alicyclobacillus mengziensis</name>
    <dbReference type="NCBI Taxonomy" id="2931921"/>
    <lineage>
        <taxon>Bacteria</taxon>
        <taxon>Bacillati</taxon>
        <taxon>Bacillota</taxon>
        <taxon>Bacilli</taxon>
        <taxon>Bacillales</taxon>
        <taxon>Alicyclobacillaceae</taxon>
        <taxon>Alicyclobacillus</taxon>
    </lineage>
</organism>
<dbReference type="EMBL" id="CP071182">
    <property type="protein sequence ID" value="QSO46967.1"/>
    <property type="molecule type" value="Genomic_DNA"/>
</dbReference>
<evidence type="ECO:0000313" key="2">
    <source>
        <dbReference type="Proteomes" id="UP000663505"/>
    </source>
</evidence>
<dbReference type="Proteomes" id="UP000663505">
    <property type="component" value="Chromosome"/>
</dbReference>
<evidence type="ECO:0000313" key="1">
    <source>
        <dbReference type="EMBL" id="QSO46967.1"/>
    </source>
</evidence>
<reference evidence="1 2" key="1">
    <citation type="submission" date="2021-02" db="EMBL/GenBank/DDBJ databases">
        <title>Alicyclobacillus curvatus sp. nov. and Alicyclobacillus mengziensis sp. nov., two acidophilic bacteria isolated from acid mine drainage.</title>
        <authorList>
            <person name="Huang Y."/>
        </authorList>
    </citation>
    <scope>NUCLEOTIDE SEQUENCE [LARGE SCALE GENOMIC DNA]</scope>
    <source>
        <strain evidence="1 2">S30H14</strain>
    </source>
</reference>
<accession>A0A9X7Z634</accession>
<dbReference type="AlphaFoldDB" id="A0A9X7Z634"/>